<dbReference type="Proteomes" id="UP000671862">
    <property type="component" value="Chromosome"/>
</dbReference>
<feature type="domain" description="UVR" evidence="7">
    <location>
        <begin position="194"/>
        <end position="229"/>
    </location>
</feature>
<evidence type="ECO:0000256" key="5">
    <source>
        <dbReference type="ARBA" id="ARBA00023204"/>
    </source>
</evidence>
<comment type="function">
    <text evidence="6">The UvrABC repair system catalyzes the recognition and processing of DNA lesions. UvrC both incises the 5' and 3' sides of the lesion. The N-terminal half is responsible for the 3' incision and the C-terminal half is responsible for the 5' incision.</text>
</comment>
<evidence type="ECO:0000259" key="8">
    <source>
        <dbReference type="PROSITE" id="PS50164"/>
    </source>
</evidence>
<dbReference type="PROSITE" id="PS50151">
    <property type="entry name" value="UVR"/>
    <property type="match status" value="1"/>
</dbReference>
<dbReference type="Pfam" id="PF08459">
    <property type="entry name" value="UvrC_RNaseH_dom"/>
    <property type="match status" value="1"/>
</dbReference>
<comment type="subcellular location">
    <subcellularLocation>
        <location evidence="6">Cytoplasm</location>
    </subcellularLocation>
</comment>
<dbReference type="InterPro" id="IPR047296">
    <property type="entry name" value="GIY-YIG_UvrC_Cho"/>
</dbReference>
<dbReference type="InterPro" id="IPR000305">
    <property type="entry name" value="GIY-YIG_endonuc"/>
</dbReference>
<dbReference type="PROSITE" id="PS50164">
    <property type="entry name" value="GIY_YIG"/>
    <property type="match status" value="1"/>
</dbReference>
<evidence type="ECO:0000256" key="6">
    <source>
        <dbReference type="HAMAP-Rule" id="MF_00203"/>
    </source>
</evidence>
<dbReference type="NCBIfam" id="TIGR00194">
    <property type="entry name" value="uvrC"/>
    <property type="match status" value="1"/>
</dbReference>
<evidence type="ECO:0000256" key="1">
    <source>
        <dbReference type="ARBA" id="ARBA00022490"/>
    </source>
</evidence>
<dbReference type="PANTHER" id="PTHR30562:SF1">
    <property type="entry name" value="UVRABC SYSTEM PROTEIN C"/>
    <property type="match status" value="1"/>
</dbReference>
<dbReference type="EMBL" id="CP071446">
    <property type="protein sequence ID" value="QTA37650.1"/>
    <property type="molecule type" value="Genomic_DNA"/>
</dbReference>
<keyword evidence="1 6" id="KW-0963">Cytoplasm</keyword>
<evidence type="ECO:0000256" key="2">
    <source>
        <dbReference type="ARBA" id="ARBA00022763"/>
    </source>
</evidence>
<dbReference type="InterPro" id="IPR010994">
    <property type="entry name" value="RuvA_2-like"/>
</dbReference>
<dbReference type="Gene3D" id="3.40.1440.10">
    <property type="entry name" value="GIY-YIG endonuclease"/>
    <property type="match status" value="1"/>
</dbReference>
<dbReference type="Pfam" id="PF02151">
    <property type="entry name" value="UVR"/>
    <property type="match status" value="1"/>
</dbReference>
<dbReference type="SMART" id="SM00465">
    <property type="entry name" value="GIYc"/>
    <property type="match status" value="1"/>
</dbReference>
<evidence type="ECO:0000313" key="11">
    <source>
        <dbReference type="Proteomes" id="UP000671862"/>
    </source>
</evidence>
<dbReference type="Pfam" id="PF01541">
    <property type="entry name" value="GIY-YIG"/>
    <property type="match status" value="1"/>
</dbReference>
<dbReference type="Gene3D" id="4.10.860.10">
    <property type="entry name" value="UVR domain"/>
    <property type="match status" value="1"/>
</dbReference>
<dbReference type="InterPro" id="IPR001162">
    <property type="entry name" value="UvrC_RNase_H_dom"/>
</dbReference>
<keyword evidence="4 6" id="KW-0267">Excision nuclease</keyword>
<gene>
    <name evidence="6 10" type="primary">uvrC</name>
    <name evidence="10" type="ORF">JYK00_07925</name>
</gene>
<sequence length="549" mass="63534">MLDRSVLNKIPEKPGVYMFKKNSEIIYIGKAKNLKKRISSHLAKREEKSALIVSESNEIETILVLNEREALLLEAVLIYKHKPKYNVMLKGAEYYPYIRISNDLFPYVEVVRNKRQSGTHFGPYTNVSFAKLLVEILQKIFRFRTCKKDLMKVKRSCMEYHLGLCSAPCVKVIDEKGYTAIIENLKRTLSGDFKFVREFVTKKMEHHARMLDFENAAKYRDMMNSFDEVIKSQGIILSDNRNVDYIAYEDNKFVVIKMRGGILLSKLIYEADVDIEEFLYQFYYGKGSDLPERIVIKDRGKLSFEIPITLPEDESDEILLKIAFENLMIELEKAVISREILKQMKEILGLKKLPVIIEGTDISHLFGKHTVASLVVFENGKPLKEKYRRYKLGNILDDYESLRVFVKRRYSKHEIPDLVFVDGGKGQVNVVKNTLKELGKDVPVVGLAKENETIVTENGMISLPDDHPVLRAFIKIRDETHRLANTYNQKLRESSLRSTILDSIEGIGPKRKKKLLKHFGTIDDIRQASMEELEKVIGKKLARRIKEEL</sequence>
<dbReference type="PANTHER" id="PTHR30562">
    <property type="entry name" value="UVRC/OXIDOREDUCTASE"/>
    <property type="match status" value="1"/>
</dbReference>
<dbReference type="SUPFAM" id="SSF47781">
    <property type="entry name" value="RuvA domain 2-like"/>
    <property type="match status" value="1"/>
</dbReference>
<evidence type="ECO:0000313" key="10">
    <source>
        <dbReference type="EMBL" id="QTA37650.1"/>
    </source>
</evidence>
<feature type="domain" description="UvrC family homology region profile" evidence="9">
    <location>
        <begin position="337"/>
        <end position="435"/>
    </location>
</feature>
<dbReference type="PROSITE" id="PS50165">
    <property type="entry name" value="UVRC"/>
    <property type="match status" value="1"/>
</dbReference>
<comment type="similarity">
    <text evidence="6">Belongs to the UvrC family.</text>
</comment>
<proteinExistence type="inferred from homology"/>
<dbReference type="InterPro" id="IPR038476">
    <property type="entry name" value="UvrC_RNase_H_dom_sf"/>
</dbReference>
<evidence type="ECO:0000259" key="7">
    <source>
        <dbReference type="PROSITE" id="PS50151"/>
    </source>
</evidence>
<keyword evidence="11" id="KW-1185">Reference proteome</keyword>
<keyword evidence="6" id="KW-0742">SOS response</keyword>
<dbReference type="Gene3D" id="1.10.150.20">
    <property type="entry name" value="5' to 3' exonuclease, C-terminal subdomain"/>
    <property type="match status" value="1"/>
</dbReference>
<accession>A0ABX7S906</accession>
<dbReference type="InterPro" id="IPR050066">
    <property type="entry name" value="UvrABC_protein_C"/>
</dbReference>
<dbReference type="InterPro" id="IPR001943">
    <property type="entry name" value="UVR_dom"/>
</dbReference>
<dbReference type="RefSeq" id="WP_207566374.1">
    <property type="nucleotide sequence ID" value="NZ_CP071446.1"/>
</dbReference>
<dbReference type="CDD" id="cd10434">
    <property type="entry name" value="GIY-YIG_UvrC_Cho"/>
    <property type="match status" value="1"/>
</dbReference>
<keyword evidence="5 6" id="KW-0234">DNA repair</keyword>
<protein>
    <recommendedName>
        <fullName evidence="6">UvrABC system protein C</fullName>
        <shortName evidence="6">Protein UvrC</shortName>
    </recommendedName>
    <alternativeName>
        <fullName evidence="6">Excinuclease ABC subunit C</fullName>
    </alternativeName>
</protein>
<dbReference type="Pfam" id="PF14520">
    <property type="entry name" value="HHH_5"/>
    <property type="match status" value="1"/>
</dbReference>
<keyword evidence="3 6" id="KW-0228">DNA excision</keyword>
<keyword evidence="2 6" id="KW-0227">DNA damage</keyword>
<dbReference type="SUPFAM" id="SSF46600">
    <property type="entry name" value="C-terminal UvrC-binding domain of UvrB"/>
    <property type="match status" value="1"/>
</dbReference>
<reference evidence="10 11" key="1">
    <citation type="submission" date="2021-03" db="EMBL/GenBank/DDBJ databases">
        <title>Thermosipho ferrireducens sp.nov., an anaerobic thermophilic iron-reducing bacterium isolated from a deep-sea hydrothermal sulfide deposits.</title>
        <authorList>
            <person name="Zeng X."/>
            <person name="Chen Y."/>
            <person name="Shao Z."/>
        </authorList>
    </citation>
    <scope>NUCLEOTIDE SEQUENCE [LARGE SCALE GENOMIC DNA]</scope>
    <source>
        <strain evidence="10 11">JL129W03</strain>
    </source>
</reference>
<comment type="subunit">
    <text evidence="6">Interacts with UvrB in an incision complex.</text>
</comment>
<dbReference type="HAMAP" id="MF_00203">
    <property type="entry name" value="UvrC"/>
    <property type="match status" value="1"/>
</dbReference>
<dbReference type="SUPFAM" id="SSF82771">
    <property type="entry name" value="GIY-YIG endonuclease"/>
    <property type="match status" value="1"/>
</dbReference>
<dbReference type="InterPro" id="IPR004791">
    <property type="entry name" value="UvrC"/>
</dbReference>
<dbReference type="InterPro" id="IPR035901">
    <property type="entry name" value="GIY-YIG_endonuc_sf"/>
</dbReference>
<evidence type="ECO:0000259" key="9">
    <source>
        <dbReference type="PROSITE" id="PS50165"/>
    </source>
</evidence>
<evidence type="ECO:0000256" key="4">
    <source>
        <dbReference type="ARBA" id="ARBA00022881"/>
    </source>
</evidence>
<dbReference type="InterPro" id="IPR036876">
    <property type="entry name" value="UVR_dom_sf"/>
</dbReference>
<evidence type="ECO:0000256" key="3">
    <source>
        <dbReference type="ARBA" id="ARBA00022769"/>
    </source>
</evidence>
<feature type="domain" description="GIY-YIG" evidence="8">
    <location>
        <begin position="12"/>
        <end position="87"/>
    </location>
</feature>
<dbReference type="Gene3D" id="3.30.420.340">
    <property type="entry name" value="UvrC, RNAse H endonuclease domain"/>
    <property type="match status" value="1"/>
</dbReference>
<name>A0ABX7S906_9BACT</name>
<organism evidence="10 11">
    <name type="scientific">Thermosipho ferrireducens</name>
    <dbReference type="NCBI Taxonomy" id="2571116"/>
    <lineage>
        <taxon>Bacteria</taxon>
        <taxon>Thermotogati</taxon>
        <taxon>Thermotogota</taxon>
        <taxon>Thermotogae</taxon>
        <taxon>Thermotogales</taxon>
        <taxon>Fervidobacteriaceae</taxon>
        <taxon>Thermosipho</taxon>
    </lineage>
</organism>